<evidence type="ECO:0000313" key="1">
    <source>
        <dbReference type="EMBL" id="MBN7796287.1"/>
    </source>
</evidence>
<name>A0A939DF07_9GAMM</name>
<reference evidence="1" key="1">
    <citation type="submission" date="2021-02" db="EMBL/GenBank/DDBJ databases">
        <title>PHA producing bacteria isolated from coastal sediment in Guangdong, Shenzhen.</title>
        <authorList>
            <person name="Zheng W."/>
            <person name="Yu S."/>
            <person name="Huang Y."/>
        </authorList>
    </citation>
    <scope>NUCLEOTIDE SEQUENCE</scope>
    <source>
        <strain evidence="1">TN14-10</strain>
    </source>
</reference>
<dbReference type="RefSeq" id="WP_206559725.1">
    <property type="nucleotide sequence ID" value="NZ_JAFKCZ010000004.1"/>
</dbReference>
<comment type="caution">
    <text evidence="1">The sequence shown here is derived from an EMBL/GenBank/DDBJ whole genome shotgun (WGS) entry which is preliminary data.</text>
</comment>
<proteinExistence type="predicted"/>
<dbReference type="AlphaFoldDB" id="A0A939DF07"/>
<organism evidence="1 2">
    <name type="scientific">Parahaliea mediterranea</name>
    <dbReference type="NCBI Taxonomy" id="651086"/>
    <lineage>
        <taxon>Bacteria</taxon>
        <taxon>Pseudomonadati</taxon>
        <taxon>Pseudomonadota</taxon>
        <taxon>Gammaproteobacteria</taxon>
        <taxon>Cellvibrionales</taxon>
        <taxon>Halieaceae</taxon>
        <taxon>Parahaliea</taxon>
    </lineage>
</organism>
<sequence>MNLLGPKKDLDIANKAIDYMKSTTDFSEFQESWENFLFRIERAGEFTERTLKSKTGFQQWHKPYTDLRRKDPLLVFLRQARNAEMHSVSPTVTRPLKMAVVDKSGRGFQLNSISSQLENGTLTIDLNSPDILLDLDTRILPTDPEVVRFKNRGKWYNPPWQHLRERIRDLHPVALAELGLVFYRAYVNEAELWSQKT</sequence>
<evidence type="ECO:0000313" key="2">
    <source>
        <dbReference type="Proteomes" id="UP000664303"/>
    </source>
</evidence>
<dbReference type="EMBL" id="JAFKCZ010000004">
    <property type="protein sequence ID" value="MBN7796287.1"/>
    <property type="molecule type" value="Genomic_DNA"/>
</dbReference>
<accession>A0A939DF07</accession>
<protein>
    <submittedName>
        <fullName evidence="1">Uncharacterized protein</fullName>
    </submittedName>
</protein>
<dbReference type="Proteomes" id="UP000664303">
    <property type="component" value="Unassembled WGS sequence"/>
</dbReference>
<gene>
    <name evidence="1" type="ORF">JYP50_06785</name>
</gene>
<keyword evidence="2" id="KW-1185">Reference proteome</keyword>